<keyword evidence="1" id="KW-1133">Transmembrane helix</keyword>
<evidence type="ECO:0000313" key="2">
    <source>
        <dbReference type="EMBL" id="SEG38160.1"/>
    </source>
</evidence>
<organism evidence="2 3">
    <name type="scientific">Flavobacterium urumqiense</name>
    <dbReference type="NCBI Taxonomy" id="935224"/>
    <lineage>
        <taxon>Bacteria</taxon>
        <taxon>Pseudomonadati</taxon>
        <taxon>Bacteroidota</taxon>
        <taxon>Flavobacteriia</taxon>
        <taxon>Flavobacteriales</taxon>
        <taxon>Flavobacteriaceae</taxon>
        <taxon>Flavobacterium</taxon>
    </lineage>
</organism>
<feature type="transmembrane region" description="Helical" evidence="1">
    <location>
        <begin position="53"/>
        <end position="72"/>
    </location>
</feature>
<accession>A0A1H5ZPS3</accession>
<dbReference type="AlphaFoldDB" id="A0A1H5ZPS3"/>
<keyword evidence="3" id="KW-1185">Reference proteome</keyword>
<proteinExistence type="predicted"/>
<keyword evidence="1" id="KW-0472">Membrane</keyword>
<evidence type="ECO:0000313" key="3">
    <source>
        <dbReference type="Proteomes" id="UP000236737"/>
    </source>
</evidence>
<protein>
    <submittedName>
        <fullName evidence="2">Uncharacterized protein</fullName>
    </submittedName>
</protein>
<sequence length="140" mass="16043">MSIMKAFKLENEPKIASGFKTPEHYFDHFSAKVLQQFPENEPIVISIFQKRKMVIMMVAALLILALMIPIYISISTNLKELDETTLENYLAYQTNLNQYDLVSELETKDISKMQPVSSTEDKVIEDILAADSDIEHLLTE</sequence>
<dbReference type="Proteomes" id="UP000236737">
    <property type="component" value="Unassembled WGS sequence"/>
</dbReference>
<name>A0A1H5ZPS3_9FLAO</name>
<evidence type="ECO:0000256" key="1">
    <source>
        <dbReference type="SAM" id="Phobius"/>
    </source>
</evidence>
<reference evidence="3" key="1">
    <citation type="submission" date="2016-10" db="EMBL/GenBank/DDBJ databases">
        <authorList>
            <person name="Varghese N."/>
            <person name="Submissions S."/>
        </authorList>
    </citation>
    <scope>NUCLEOTIDE SEQUENCE [LARGE SCALE GENOMIC DNA]</scope>
    <source>
        <strain evidence="3">CGMCC 1.9230</strain>
    </source>
</reference>
<keyword evidence="1" id="KW-0812">Transmembrane</keyword>
<dbReference type="EMBL" id="FNVP01000011">
    <property type="protein sequence ID" value="SEG38160.1"/>
    <property type="molecule type" value="Genomic_DNA"/>
</dbReference>
<gene>
    <name evidence="2" type="ORF">SAMN04488130_11154</name>
</gene>